<dbReference type="InterPro" id="IPR052158">
    <property type="entry name" value="INH-QAR"/>
</dbReference>
<evidence type="ECO:0000256" key="1">
    <source>
        <dbReference type="ARBA" id="ARBA00023015"/>
    </source>
</evidence>
<keyword evidence="2" id="KW-0804">Transcription</keyword>
<dbReference type="InterPro" id="IPR018060">
    <property type="entry name" value="HTH_AraC"/>
</dbReference>
<dbReference type="GO" id="GO:0003700">
    <property type="term" value="F:DNA-binding transcription factor activity"/>
    <property type="evidence" value="ECO:0007669"/>
    <property type="project" value="InterPro"/>
</dbReference>
<dbReference type="PANTHER" id="PTHR43130:SF3">
    <property type="entry name" value="HTH-TYPE TRANSCRIPTIONAL REGULATOR RV1931C"/>
    <property type="match status" value="1"/>
</dbReference>
<dbReference type="GO" id="GO:0043565">
    <property type="term" value="F:sequence-specific DNA binding"/>
    <property type="evidence" value="ECO:0007669"/>
    <property type="project" value="InterPro"/>
</dbReference>
<dbReference type="SUPFAM" id="SSF46689">
    <property type="entry name" value="Homeodomain-like"/>
    <property type="match status" value="1"/>
</dbReference>
<dbReference type="EMBL" id="FUZZ01000005">
    <property type="protein sequence ID" value="SKD09723.1"/>
    <property type="molecule type" value="Genomic_DNA"/>
</dbReference>
<dbReference type="PANTHER" id="PTHR43130">
    <property type="entry name" value="ARAC-FAMILY TRANSCRIPTIONAL REGULATOR"/>
    <property type="match status" value="1"/>
</dbReference>
<feature type="domain" description="HTH araC/xylS-type" evidence="3">
    <location>
        <begin position="239"/>
        <end position="331"/>
    </location>
</feature>
<dbReference type="Gene3D" id="3.40.50.880">
    <property type="match status" value="1"/>
</dbReference>
<evidence type="ECO:0000313" key="4">
    <source>
        <dbReference type="EMBL" id="SKD09723.1"/>
    </source>
</evidence>
<dbReference type="SMART" id="SM00342">
    <property type="entry name" value="HTH_ARAC"/>
    <property type="match status" value="1"/>
</dbReference>
<organism evidence="4 5">
    <name type="scientific">Chitinophaga ginsengisegetis</name>
    <dbReference type="NCBI Taxonomy" id="393003"/>
    <lineage>
        <taxon>Bacteria</taxon>
        <taxon>Pseudomonadati</taxon>
        <taxon>Bacteroidota</taxon>
        <taxon>Chitinophagia</taxon>
        <taxon>Chitinophagales</taxon>
        <taxon>Chitinophagaceae</taxon>
        <taxon>Chitinophaga</taxon>
    </lineage>
</organism>
<dbReference type="InterPro" id="IPR009057">
    <property type="entry name" value="Homeodomain-like_sf"/>
</dbReference>
<dbReference type="PROSITE" id="PS01124">
    <property type="entry name" value="HTH_ARAC_FAMILY_2"/>
    <property type="match status" value="1"/>
</dbReference>
<gene>
    <name evidence="4" type="ORF">SAMN05660461_5615</name>
</gene>
<evidence type="ECO:0000313" key="5">
    <source>
        <dbReference type="Proteomes" id="UP000190166"/>
    </source>
</evidence>
<protein>
    <submittedName>
        <fullName evidence="4">Transcriptional regulator GlxA family, contains an amidase domain and an AraC-type DNA-binding HTH domain</fullName>
    </submittedName>
</protein>
<keyword evidence="5" id="KW-1185">Reference proteome</keyword>
<accession>A0A1T5PAT0</accession>
<dbReference type="Pfam" id="PF12833">
    <property type="entry name" value="HTH_18"/>
    <property type="match status" value="1"/>
</dbReference>
<sequence length="331" mass="37352">MAGYDASLSFLKNVIRTTFAKMPRKIAFIIPPLVELLDLAGPTQVFWEAIQQGIDVDIKFYAIDQQATSAVGLPLGKIRSYRKAVLHENDFLFIPGFYFEGLKGRPGIAINFLSWLSDCAARKVNICSVCNAAFILGSAGLLDNRECTTHWRSTDLLQSMFPTARVLANVLFVKSGNIYTSAGISSGIDMALSILEEWQGPLFANQVARGLVIYYRRGGKHSQQNIYLDYRNHINPKIHELQDYVITHLDQSVTIETLSDLFNSSTRNLTRIFKEATGITINEYITRLRVEKAGLLRNNPEYTITKIASECGFKSARQLQRILKRYNKNEK</sequence>
<keyword evidence="4" id="KW-0238">DNA-binding</keyword>
<dbReference type="SUPFAM" id="SSF52317">
    <property type="entry name" value="Class I glutamine amidotransferase-like"/>
    <property type="match status" value="1"/>
</dbReference>
<name>A0A1T5PAT0_9BACT</name>
<dbReference type="STRING" id="393003.SAMN05660461_5615"/>
<dbReference type="Pfam" id="PF01965">
    <property type="entry name" value="DJ-1_PfpI"/>
    <property type="match status" value="1"/>
</dbReference>
<dbReference type="CDD" id="cd03137">
    <property type="entry name" value="GATase1_AraC_1"/>
    <property type="match status" value="1"/>
</dbReference>
<proteinExistence type="predicted"/>
<dbReference type="InterPro" id="IPR029062">
    <property type="entry name" value="Class_I_gatase-like"/>
</dbReference>
<dbReference type="Proteomes" id="UP000190166">
    <property type="component" value="Unassembled WGS sequence"/>
</dbReference>
<evidence type="ECO:0000259" key="3">
    <source>
        <dbReference type="PROSITE" id="PS01124"/>
    </source>
</evidence>
<keyword evidence="1" id="KW-0805">Transcription regulation</keyword>
<reference evidence="4 5" key="1">
    <citation type="submission" date="2017-02" db="EMBL/GenBank/DDBJ databases">
        <authorList>
            <person name="Peterson S.W."/>
        </authorList>
    </citation>
    <scope>NUCLEOTIDE SEQUENCE [LARGE SCALE GENOMIC DNA]</scope>
    <source>
        <strain evidence="4 5">DSM 18108</strain>
    </source>
</reference>
<dbReference type="Gene3D" id="1.10.10.60">
    <property type="entry name" value="Homeodomain-like"/>
    <property type="match status" value="2"/>
</dbReference>
<dbReference type="AlphaFoldDB" id="A0A1T5PAT0"/>
<evidence type="ECO:0000256" key="2">
    <source>
        <dbReference type="ARBA" id="ARBA00023163"/>
    </source>
</evidence>
<dbReference type="InterPro" id="IPR002818">
    <property type="entry name" value="DJ-1/PfpI"/>
</dbReference>